<reference evidence="7 8" key="1">
    <citation type="journal article" date="2014" name="Genome Announc.">
        <title>Draft Genome Sequence of the Agar-Degrading Bacterium Catenovulum sp. Strain DS-2, Isolated from Intestines of Haliotis diversicolor.</title>
        <authorList>
            <person name="Shan D."/>
            <person name="Li X."/>
            <person name="Gu Z."/>
            <person name="Wei G."/>
            <person name="Gao Z."/>
            <person name="Shao Z."/>
        </authorList>
    </citation>
    <scope>NUCLEOTIDE SEQUENCE [LARGE SCALE GENOMIC DNA]</scope>
    <source>
        <strain evidence="7 8">DS-2</strain>
    </source>
</reference>
<dbReference type="PIRSF" id="PIRSF000524">
    <property type="entry name" value="SPT"/>
    <property type="match status" value="1"/>
</dbReference>
<feature type="binding site" evidence="4">
    <location>
        <position position="313"/>
    </location>
    <ligand>
        <name>substrate</name>
    </ligand>
</feature>
<evidence type="ECO:0000259" key="6">
    <source>
        <dbReference type="Pfam" id="PF00266"/>
    </source>
</evidence>
<dbReference type="InterPro" id="IPR015421">
    <property type="entry name" value="PyrdxlP-dep_Trfase_major"/>
</dbReference>
<dbReference type="GO" id="GO:0019265">
    <property type="term" value="P:glycine biosynthetic process, by transamination of glyoxylate"/>
    <property type="evidence" value="ECO:0007669"/>
    <property type="project" value="TreeGrafter"/>
</dbReference>
<evidence type="ECO:0000256" key="1">
    <source>
        <dbReference type="ARBA" id="ARBA00001933"/>
    </source>
</evidence>
<comment type="cofactor">
    <cofactor evidence="1 5">
        <name>pyridoxal 5'-phosphate</name>
        <dbReference type="ChEBI" id="CHEBI:597326"/>
    </cofactor>
</comment>
<dbReference type="InterPro" id="IPR024169">
    <property type="entry name" value="SP_NH2Trfase/AEP_transaminase"/>
</dbReference>
<keyword evidence="8" id="KW-1185">Reference proteome</keyword>
<evidence type="ECO:0000256" key="5">
    <source>
        <dbReference type="PIRSR" id="PIRSR000524-50"/>
    </source>
</evidence>
<dbReference type="eggNOG" id="COG0075">
    <property type="taxonomic scope" value="Bacteria"/>
</dbReference>
<keyword evidence="3 5" id="KW-0663">Pyridoxal phosphate</keyword>
<dbReference type="PANTHER" id="PTHR21152">
    <property type="entry name" value="AMINOTRANSFERASE CLASS V"/>
    <property type="match status" value="1"/>
</dbReference>
<dbReference type="AlphaFoldDB" id="W7QBV6"/>
<dbReference type="PATRIC" id="fig|1328313.3.peg.2532"/>
<dbReference type="PANTHER" id="PTHR21152:SF40">
    <property type="entry name" value="ALANINE--GLYOXYLATE AMINOTRANSFERASE"/>
    <property type="match status" value="1"/>
</dbReference>
<keyword evidence="7" id="KW-0032">Aminotransferase</keyword>
<dbReference type="OrthoDB" id="9766472at2"/>
<dbReference type="Proteomes" id="UP000019276">
    <property type="component" value="Unassembled WGS sequence"/>
</dbReference>
<organism evidence="7 8">
    <name type="scientific">Catenovulum agarivorans DS-2</name>
    <dbReference type="NCBI Taxonomy" id="1328313"/>
    <lineage>
        <taxon>Bacteria</taxon>
        <taxon>Pseudomonadati</taxon>
        <taxon>Pseudomonadota</taxon>
        <taxon>Gammaproteobacteria</taxon>
        <taxon>Alteromonadales</taxon>
        <taxon>Alteromonadaceae</taxon>
        <taxon>Catenovulum</taxon>
    </lineage>
</organism>
<dbReference type="Gene3D" id="3.40.640.10">
    <property type="entry name" value="Type I PLP-dependent aspartate aminotransferase-like (Major domain)"/>
    <property type="match status" value="1"/>
</dbReference>
<name>W7QBV6_9ALTE</name>
<evidence type="ECO:0000313" key="7">
    <source>
        <dbReference type="EMBL" id="EWH09481.1"/>
    </source>
</evidence>
<dbReference type="STRING" id="1328313.DS2_12393"/>
<dbReference type="Pfam" id="PF00266">
    <property type="entry name" value="Aminotran_5"/>
    <property type="match status" value="1"/>
</dbReference>
<sequence length="341" mass="38074">MSAEVLAIGATQVPYFRNKAFSNLMLDCQHKLLDLVNAETGSKVLFFASSGTGVMEACVDNFIQKSDKALVINTGGFGQRFVDICQRKNLDVHDAKYTVNEVINYNDFKQLEFDALFVNACETTTGRKLDIEQSGKLCKHKGALHIVDAISAFLSDPIDMQLHNIDALIISSNKGLALPPGLGIVILSPKAIRNVKQSPSLYFDFKESLKNMQRGQTPFTPPVSIILQLQYQLTQLTQIGISNLIAQRADLVNYFREKICHLPLKNYVNDLSNSVTALSPLAQNADYLVEYFERKFNLILTPSAGDLSKKVFRVAHLGHVDKAHFDVLIEALNEFYQERLS</sequence>
<comment type="similarity">
    <text evidence="2">Belongs to the class-V pyridoxal-phosphate-dependent aminotransferase family.</text>
</comment>
<dbReference type="Gene3D" id="3.90.1150.10">
    <property type="entry name" value="Aspartate Aminotransferase, domain 1"/>
    <property type="match status" value="1"/>
</dbReference>
<evidence type="ECO:0000256" key="3">
    <source>
        <dbReference type="ARBA" id="ARBA00022898"/>
    </source>
</evidence>
<dbReference type="InterPro" id="IPR000192">
    <property type="entry name" value="Aminotrans_V_dom"/>
</dbReference>
<dbReference type="EMBL" id="ARZY01000023">
    <property type="protein sequence ID" value="EWH09481.1"/>
    <property type="molecule type" value="Genomic_DNA"/>
</dbReference>
<evidence type="ECO:0000256" key="4">
    <source>
        <dbReference type="PIRSR" id="PIRSR000524-1"/>
    </source>
</evidence>
<accession>W7QBV6</accession>
<gene>
    <name evidence="7" type="ORF">DS2_12393</name>
</gene>
<dbReference type="InterPro" id="IPR015422">
    <property type="entry name" value="PyrdxlP-dep_Trfase_small"/>
</dbReference>
<dbReference type="RefSeq" id="WP_051479844.1">
    <property type="nucleotide sequence ID" value="NZ_ARZY01000023.1"/>
</dbReference>
<keyword evidence="7" id="KW-0808">Transferase</keyword>
<feature type="modified residue" description="N6-(pyridoxal phosphate)lysine" evidence="5">
    <location>
        <position position="174"/>
    </location>
</feature>
<dbReference type="GO" id="GO:0008453">
    <property type="term" value="F:alanine-glyoxylate transaminase activity"/>
    <property type="evidence" value="ECO:0007669"/>
    <property type="project" value="TreeGrafter"/>
</dbReference>
<feature type="domain" description="Aminotransferase class V" evidence="6">
    <location>
        <begin position="18"/>
        <end position="266"/>
    </location>
</feature>
<dbReference type="SUPFAM" id="SSF53383">
    <property type="entry name" value="PLP-dependent transferases"/>
    <property type="match status" value="1"/>
</dbReference>
<dbReference type="GO" id="GO:0004760">
    <property type="term" value="F:L-serine-pyruvate transaminase activity"/>
    <property type="evidence" value="ECO:0007669"/>
    <property type="project" value="TreeGrafter"/>
</dbReference>
<evidence type="ECO:0000313" key="8">
    <source>
        <dbReference type="Proteomes" id="UP000019276"/>
    </source>
</evidence>
<comment type="caution">
    <text evidence="7">The sequence shown here is derived from an EMBL/GenBank/DDBJ whole genome shotgun (WGS) entry which is preliminary data.</text>
</comment>
<proteinExistence type="inferred from homology"/>
<evidence type="ECO:0000256" key="2">
    <source>
        <dbReference type="ARBA" id="ARBA00009236"/>
    </source>
</evidence>
<protein>
    <submittedName>
        <fullName evidence="7">Aspartate aminotransferase</fullName>
    </submittedName>
</protein>
<dbReference type="InterPro" id="IPR015424">
    <property type="entry name" value="PyrdxlP-dep_Trfase"/>
</dbReference>